<dbReference type="EMBL" id="JAJTJA010000002">
    <property type="protein sequence ID" value="KAH8703339.1"/>
    <property type="molecule type" value="Genomic_DNA"/>
</dbReference>
<reference evidence="1" key="1">
    <citation type="submission" date="2021-12" db="EMBL/GenBank/DDBJ databases">
        <title>Convergent genome expansion in fungi linked to evolution of root-endophyte symbiosis.</title>
        <authorList>
            <consortium name="DOE Joint Genome Institute"/>
            <person name="Ke Y.-H."/>
            <person name="Bonito G."/>
            <person name="Liao H.-L."/>
            <person name="Looney B."/>
            <person name="Rojas-Flechas A."/>
            <person name="Nash J."/>
            <person name="Hameed K."/>
            <person name="Schadt C."/>
            <person name="Martin F."/>
            <person name="Crous P.W."/>
            <person name="Miettinen O."/>
            <person name="Magnuson J.K."/>
            <person name="Labbe J."/>
            <person name="Jacobson D."/>
            <person name="Doktycz M.J."/>
            <person name="Veneault-Fourrey C."/>
            <person name="Kuo A."/>
            <person name="Mondo S."/>
            <person name="Calhoun S."/>
            <person name="Riley R."/>
            <person name="Ohm R."/>
            <person name="LaButti K."/>
            <person name="Andreopoulos B."/>
            <person name="Pangilinan J."/>
            <person name="Nolan M."/>
            <person name="Tritt A."/>
            <person name="Clum A."/>
            <person name="Lipzen A."/>
            <person name="Daum C."/>
            <person name="Barry K."/>
            <person name="Grigoriev I.V."/>
            <person name="Vilgalys R."/>
        </authorList>
    </citation>
    <scope>NUCLEOTIDE SEQUENCE</scope>
    <source>
        <strain evidence="1">PMI_201</strain>
    </source>
</reference>
<sequence length="245" mass="27210">MTDSSTATGNFDRIRYRLTARIVSERRGTTTFTRKIKYTPSKDASTDSSSMEYACTLCGFFRSARLNPIEGLEEIAASGIGTNQVIFSFPKVLVSGEHMFGSIRVQVPPSEQLKLWYLIVDINLKRGIRTLGNPAGEKPRPAYRPARLLCSLSPTSLPNDQPTDLLTVCKSLRPVPPFYTFKTFNIYIAGYLQIKALFTSSSGKLYRLTTSDVPVSIVGPPRFGDSMEGGKPRLTDKPFLIPQKK</sequence>
<dbReference type="AlphaFoldDB" id="A0AAD4Q4P9"/>
<dbReference type="Proteomes" id="UP001201262">
    <property type="component" value="Unassembled WGS sequence"/>
</dbReference>
<evidence type="ECO:0000313" key="2">
    <source>
        <dbReference type="Proteomes" id="UP001201262"/>
    </source>
</evidence>
<name>A0AAD4Q4P9_9EURO</name>
<organism evidence="1 2">
    <name type="scientific">Talaromyces proteolyticus</name>
    <dbReference type="NCBI Taxonomy" id="1131652"/>
    <lineage>
        <taxon>Eukaryota</taxon>
        <taxon>Fungi</taxon>
        <taxon>Dikarya</taxon>
        <taxon>Ascomycota</taxon>
        <taxon>Pezizomycotina</taxon>
        <taxon>Eurotiomycetes</taxon>
        <taxon>Eurotiomycetidae</taxon>
        <taxon>Eurotiales</taxon>
        <taxon>Trichocomaceae</taxon>
        <taxon>Talaromyces</taxon>
        <taxon>Talaromyces sect. Bacilispori</taxon>
    </lineage>
</organism>
<gene>
    <name evidence="1" type="ORF">BGW36DRAFT_369187</name>
</gene>
<evidence type="ECO:0000313" key="1">
    <source>
        <dbReference type="EMBL" id="KAH8703339.1"/>
    </source>
</evidence>
<proteinExistence type="predicted"/>
<dbReference type="RefSeq" id="XP_046076357.1">
    <property type="nucleotide sequence ID" value="XM_046215098.1"/>
</dbReference>
<comment type="caution">
    <text evidence="1">The sequence shown here is derived from an EMBL/GenBank/DDBJ whole genome shotgun (WGS) entry which is preliminary data.</text>
</comment>
<protein>
    <submittedName>
        <fullName evidence="1">Uncharacterized protein</fullName>
    </submittedName>
</protein>
<keyword evidence="2" id="KW-1185">Reference proteome</keyword>
<accession>A0AAD4Q4P9</accession>
<dbReference type="GeneID" id="70245385"/>